<dbReference type="Gene3D" id="3.90.1750.10">
    <property type="entry name" value="Hect, E3 ligase catalytic domains"/>
    <property type="match status" value="1"/>
</dbReference>
<dbReference type="GO" id="GO:0006511">
    <property type="term" value="P:ubiquitin-dependent protein catabolic process"/>
    <property type="evidence" value="ECO:0007669"/>
    <property type="project" value="TreeGrafter"/>
</dbReference>
<comment type="caution">
    <text evidence="7">Lacks conserved residue(s) required for the propagation of feature annotation.</text>
</comment>
<dbReference type="HOGENOM" id="CLU_990770_0_0_1"/>
<sequence length="281" mass="33453">MFSVRLGYDNVEYYVNRQTYLTSYNNHLTNLTLPGWETIFFNNRLLYVNHNIKQTYWTTPSHINNVLRNKINDFEDLSSRVTSYSLRGYVNLKLHVVRNHIIDSSGIFLLRNIDKLKNKKVIVIFENEMGQDYGALLREFINETSLEFLADDRLEKTEFVDVKDCNCNPDFLYLSVQDIGYRNQIQTKFDHVLPNTNRMTDESFFTYLGVFLALCINFNEQIDYKFSLAFYDNLLKRKFDIREIQDVEYQRNILKVLRSEESLDAFMLGEDNLNKEQQIKK</sequence>
<comment type="pathway">
    <text evidence="2">Protein modification; protein ubiquitination.</text>
</comment>
<proteinExistence type="predicted"/>
<reference evidence="10 11" key="1">
    <citation type="journal article" date="2013" name="BMC Genomics">
        <title>Genome sequencing and comparative genomics of honey bee microsporidia, Nosema apis reveal novel insights into host-parasite interactions.</title>
        <authorList>
            <person name="Chen Yp."/>
            <person name="Pettis J.S."/>
            <person name="Zhao Y."/>
            <person name="Liu X."/>
            <person name="Tallon L.J."/>
            <person name="Sadzewicz L.D."/>
            <person name="Li R."/>
            <person name="Zheng H."/>
            <person name="Huang S."/>
            <person name="Zhang X."/>
            <person name="Hamilton M.C."/>
            <person name="Pernal S.F."/>
            <person name="Melathopoulos A.P."/>
            <person name="Yan X."/>
            <person name="Evans J.D."/>
        </authorList>
    </citation>
    <scope>NUCLEOTIDE SEQUENCE [LARGE SCALE GENOMIC DNA]</scope>
    <source>
        <strain evidence="10 11">BRL 01</strain>
    </source>
</reference>
<evidence type="ECO:0000313" key="11">
    <source>
        <dbReference type="Proteomes" id="UP000053780"/>
    </source>
</evidence>
<evidence type="ECO:0000256" key="7">
    <source>
        <dbReference type="PROSITE-ProRule" id="PRU00104"/>
    </source>
</evidence>
<dbReference type="InterPro" id="IPR035983">
    <property type="entry name" value="Hect_E3_ubiquitin_ligase"/>
</dbReference>
<dbReference type="VEuPathDB" id="MicrosporidiaDB:NAPIS_ORF01938"/>
<keyword evidence="6 7" id="KW-0833">Ubl conjugation pathway</keyword>
<evidence type="ECO:0000256" key="4">
    <source>
        <dbReference type="ARBA" id="ARBA00022679"/>
    </source>
</evidence>
<dbReference type="InterPro" id="IPR000569">
    <property type="entry name" value="HECT_dom"/>
</dbReference>
<organism evidence="10 11">
    <name type="scientific">Vairimorpha apis BRL 01</name>
    <dbReference type="NCBI Taxonomy" id="1037528"/>
    <lineage>
        <taxon>Eukaryota</taxon>
        <taxon>Fungi</taxon>
        <taxon>Fungi incertae sedis</taxon>
        <taxon>Microsporidia</taxon>
        <taxon>Nosematidae</taxon>
        <taxon>Vairimorpha</taxon>
    </lineage>
</organism>
<protein>
    <recommendedName>
        <fullName evidence="3">HECT-type E3 ubiquitin transferase</fullName>
        <ecNumber evidence="3">2.3.2.26</ecNumber>
    </recommendedName>
</protein>
<dbReference type="EC" id="2.3.2.26" evidence="3"/>
<comment type="catalytic activity">
    <reaction evidence="1">
        <text>S-ubiquitinyl-[E2 ubiquitin-conjugating enzyme]-L-cysteine + [acceptor protein]-L-lysine = [E2 ubiquitin-conjugating enzyme]-L-cysteine + N(6)-ubiquitinyl-[acceptor protein]-L-lysine.</text>
        <dbReference type="EC" id="2.3.2.26"/>
    </reaction>
</comment>
<dbReference type="PANTHER" id="PTHR11254:SF440">
    <property type="entry name" value="E3 UBIQUITIN-PROTEIN LIGASE NEDD-4"/>
    <property type="match status" value="1"/>
</dbReference>
<keyword evidence="4" id="KW-0808">Transferase</keyword>
<dbReference type="Proteomes" id="UP000053780">
    <property type="component" value="Unassembled WGS sequence"/>
</dbReference>
<keyword evidence="5" id="KW-0677">Repeat</keyword>
<dbReference type="EMBL" id="KE647280">
    <property type="protein sequence ID" value="EQB60496.1"/>
    <property type="molecule type" value="Genomic_DNA"/>
</dbReference>
<gene>
    <name evidence="10" type="ORF">NAPIS_ORF01938</name>
</gene>
<evidence type="ECO:0000256" key="2">
    <source>
        <dbReference type="ARBA" id="ARBA00004906"/>
    </source>
</evidence>
<evidence type="ECO:0000256" key="5">
    <source>
        <dbReference type="ARBA" id="ARBA00022737"/>
    </source>
</evidence>
<feature type="domain" description="WW" evidence="8">
    <location>
        <begin position="34"/>
        <end position="62"/>
    </location>
</feature>
<dbReference type="GO" id="GO:0061630">
    <property type="term" value="F:ubiquitin protein ligase activity"/>
    <property type="evidence" value="ECO:0007669"/>
    <property type="project" value="UniProtKB-EC"/>
</dbReference>
<evidence type="ECO:0000259" key="8">
    <source>
        <dbReference type="PROSITE" id="PS50020"/>
    </source>
</evidence>
<evidence type="ECO:0000256" key="3">
    <source>
        <dbReference type="ARBA" id="ARBA00012485"/>
    </source>
</evidence>
<evidence type="ECO:0000259" key="9">
    <source>
        <dbReference type="PROSITE" id="PS50237"/>
    </source>
</evidence>
<dbReference type="OrthoDB" id="8068875at2759"/>
<feature type="domain" description="HECT" evidence="9">
    <location>
        <begin position="112"/>
        <end position="248"/>
    </location>
</feature>
<dbReference type="GO" id="GO:0005737">
    <property type="term" value="C:cytoplasm"/>
    <property type="evidence" value="ECO:0007669"/>
    <property type="project" value="TreeGrafter"/>
</dbReference>
<evidence type="ECO:0000313" key="10">
    <source>
        <dbReference type="EMBL" id="EQB60496.1"/>
    </source>
</evidence>
<evidence type="ECO:0000256" key="6">
    <source>
        <dbReference type="ARBA" id="ARBA00022786"/>
    </source>
</evidence>
<evidence type="ECO:0000256" key="1">
    <source>
        <dbReference type="ARBA" id="ARBA00000885"/>
    </source>
</evidence>
<dbReference type="GO" id="GO:0016567">
    <property type="term" value="P:protein ubiquitination"/>
    <property type="evidence" value="ECO:0007669"/>
    <property type="project" value="UniProtKB-UniPathway"/>
</dbReference>
<dbReference type="Pfam" id="PF00632">
    <property type="entry name" value="HECT"/>
    <property type="match status" value="1"/>
</dbReference>
<dbReference type="PROSITE" id="PS50237">
    <property type="entry name" value="HECT"/>
    <property type="match status" value="1"/>
</dbReference>
<dbReference type="SUPFAM" id="SSF56204">
    <property type="entry name" value="Hect, E3 ligase catalytic domain"/>
    <property type="match status" value="1"/>
</dbReference>
<dbReference type="InterPro" id="IPR001202">
    <property type="entry name" value="WW_dom"/>
</dbReference>
<dbReference type="PANTHER" id="PTHR11254">
    <property type="entry name" value="HECT DOMAIN UBIQUITIN-PROTEIN LIGASE"/>
    <property type="match status" value="1"/>
</dbReference>
<dbReference type="PROSITE" id="PS50020">
    <property type="entry name" value="WW_DOMAIN_2"/>
    <property type="match status" value="1"/>
</dbReference>
<name>T0MBC3_9MICR</name>
<dbReference type="AlphaFoldDB" id="T0MBC3"/>
<keyword evidence="11" id="KW-1185">Reference proteome</keyword>
<accession>T0MBC3</accession>
<dbReference type="UniPathway" id="UPA00143"/>
<dbReference type="InterPro" id="IPR050409">
    <property type="entry name" value="E3_ubiq-protein_ligase"/>
</dbReference>